<dbReference type="Pfam" id="PF01063">
    <property type="entry name" value="Aminotran_4"/>
    <property type="match status" value="1"/>
</dbReference>
<comment type="caution">
    <text evidence="15">The sequence shown here is derived from an EMBL/GenBank/DDBJ whole genome shotgun (WGS) entry which is preliminary data.</text>
</comment>
<sequence length="274" mass="30655">MILINGQPENRIPVSDRGLQYGDGLFETLAFRNGELELLEQHIMRLQLGCKRFNLTFQQVDSLRAELAMLCAQTAEDSVIKIILTRGSGGRGYKAPLENEAIRIISSHSMPEYPAANQSGVTVRLCEQRLGLNPTLAGIKHLNRLEQVLARSEWDDRTISEGLMLDINENLIEGTMSNLFIVKNYQLITPALTQAGIAGIMRGKVMEIADSMSIACHEKTLTVNDLLDADEVFLTNSIIKLWPVKTLLHNDTNKQWQHGVLTQQIQNVLEDLAH</sequence>
<evidence type="ECO:0000256" key="14">
    <source>
        <dbReference type="RuleBase" id="RU004516"/>
    </source>
</evidence>
<evidence type="ECO:0000256" key="7">
    <source>
        <dbReference type="ARBA" id="ARBA00035633"/>
    </source>
</evidence>
<dbReference type="STRING" id="392484.LP43_2220"/>
<proteinExistence type="inferred from homology"/>
<evidence type="ECO:0000256" key="12">
    <source>
        <dbReference type="NCBIfam" id="TIGR03461"/>
    </source>
</evidence>
<evidence type="ECO:0000256" key="10">
    <source>
        <dbReference type="ARBA" id="ARBA00054027"/>
    </source>
</evidence>
<comment type="function">
    <text evidence="10">Involved in the biosynthesis of p-aminobenzoate (PABA), a precursor of tetrahydrofolate. Converts 4-amino-4-deoxychorismate into 4-aminobenzoate (PABA) and pyruvate.</text>
</comment>
<keyword evidence="6 15" id="KW-0456">Lyase</keyword>
<keyword evidence="5" id="KW-0289">Folate biosynthesis</keyword>
<dbReference type="InterPro" id="IPR036038">
    <property type="entry name" value="Aminotransferase-like"/>
</dbReference>
<comment type="similarity">
    <text evidence="2 13">Belongs to the class-IV pyridoxal-phosphate-dependent aminotransferase family.</text>
</comment>
<evidence type="ECO:0000313" key="15">
    <source>
        <dbReference type="EMBL" id="KGM06345.1"/>
    </source>
</evidence>
<dbReference type="Gene3D" id="3.30.470.10">
    <property type="match status" value="1"/>
</dbReference>
<dbReference type="InterPro" id="IPR018300">
    <property type="entry name" value="Aminotrans_IV_CS"/>
</dbReference>
<reference evidence="15 16" key="1">
    <citation type="submission" date="2014-09" db="EMBL/GenBank/DDBJ databases">
        <authorList>
            <person name="Grob C."/>
            <person name="Taubert M."/>
            <person name="Howat A.M."/>
            <person name="Burns O.J."/>
            <person name="Dixon J.L."/>
            <person name="Chen Y."/>
            <person name="Murrell J.C."/>
        </authorList>
    </citation>
    <scope>NUCLEOTIDE SEQUENCE [LARGE SCALE GENOMIC DNA]</scope>
    <source>
        <strain evidence="15">L4</strain>
    </source>
</reference>
<evidence type="ECO:0000256" key="9">
    <source>
        <dbReference type="ARBA" id="ARBA00049529"/>
    </source>
</evidence>
<dbReference type="FunFam" id="3.20.10.10:FF:000002">
    <property type="entry name" value="D-alanine aminotransferase"/>
    <property type="match status" value="1"/>
</dbReference>
<evidence type="ECO:0000256" key="2">
    <source>
        <dbReference type="ARBA" id="ARBA00009320"/>
    </source>
</evidence>
<accession>A0A0A0BER1</accession>
<dbReference type="NCBIfam" id="TIGR03461">
    <property type="entry name" value="pabC_Proteo"/>
    <property type="match status" value="1"/>
</dbReference>
<evidence type="ECO:0000256" key="13">
    <source>
        <dbReference type="RuleBase" id="RU004106"/>
    </source>
</evidence>
<dbReference type="GO" id="GO:0005829">
    <property type="term" value="C:cytosol"/>
    <property type="evidence" value="ECO:0007669"/>
    <property type="project" value="TreeGrafter"/>
</dbReference>
<dbReference type="Proteomes" id="UP000029999">
    <property type="component" value="Unassembled WGS sequence"/>
</dbReference>
<dbReference type="InterPro" id="IPR001544">
    <property type="entry name" value="Aminotrans_IV"/>
</dbReference>
<evidence type="ECO:0000256" key="4">
    <source>
        <dbReference type="ARBA" id="ARBA00022898"/>
    </source>
</evidence>
<dbReference type="PROSITE" id="PS00770">
    <property type="entry name" value="AA_TRANSFER_CLASS_4"/>
    <property type="match status" value="1"/>
</dbReference>
<comment type="pathway">
    <text evidence="7">Cofactor biosynthesis; tetrahydrofolate biosynthesis; 4-aminobenzoate from chorismate: step 2/2.</text>
</comment>
<gene>
    <name evidence="15" type="ORF">LP43_2220</name>
</gene>
<evidence type="ECO:0000313" key="16">
    <source>
        <dbReference type="Proteomes" id="UP000029999"/>
    </source>
</evidence>
<dbReference type="EMBL" id="JRQD01000005">
    <property type="protein sequence ID" value="KGM06345.1"/>
    <property type="molecule type" value="Genomic_DNA"/>
</dbReference>
<dbReference type="AlphaFoldDB" id="A0A0A0BER1"/>
<evidence type="ECO:0000256" key="5">
    <source>
        <dbReference type="ARBA" id="ARBA00022909"/>
    </source>
</evidence>
<dbReference type="RefSeq" id="WP_036315187.1">
    <property type="nucleotide sequence ID" value="NZ_JRQD01000005.1"/>
</dbReference>
<dbReference type="GO" id="GO:0030170">
    <property type="term" value="F:pyridoxal phosphate binding"/>
    <property type="evidence" value="ECO:0007669"/>
    <property type="project" value="InterPro"/>
</dbReference>
<dbReference type="SUPFAM" id="SSF56752">
    <property type="entry name" value="D-aminoacid aminotransferase-like PLP-dependent enzymes"/>
    <property type="match status" value="1"/>
</dbReference>
<dbReference type="Gene3D" id="3.20.10.10">
    <property type="entry name" value="D-amino Acid Aminotransferase, subunit A, domain 2"/>
    <property type="match status" value="1"/>
</dbReference>
<evidence type="ECO:0000256" key="8">
    <source>
        <dbReference type="ARBA" id="ARBA00035676"/>
    </source>
</evidence>
<evidence type="ECO:0000256" key="1">
    <source>
        <dbReference type="ARBA" id="ARBA00001933"/>
    </source>
</evidence>
<dbReference type="GO" id="GO:0008696">
    <property type="term" value="F:4-amino-4-deoxychorismate lyase activity"/>
    <property type="evidence" value="ECO:0007669"/>
    <property type="project" value="UniProtKB-UniRule"/>
</dbReference>
<evidence type="ECO:0000256" key="11">
    <source>
        <dbReference type="ARBA" id="ARBA00069174"/>
    </source>
</evidence>
<dbReference type="PANTHER" id="PTHR42743:SF2">
    <property type="entry name" value="AMINODEOXYCHORISMATE LYASE"/>
    <property type="match status" value="1"/>
</dbReference>
<dbReference type="InterPro" id="IPR017824">
    <property type="entry name" value="Aminodeoxychorismate_lyase_IV"/>
</dbReference>
<keyword evidence="4 14" id="KW-0663">Pyridoxal phosphate</keyword>
<organism evidence="15 16">
    <name type="scientific">Methylophaga thiooxydans</name>
    <dbReference type="NCBI Taxonomy" id="392484"/>
    <lineage>
        <taxon>Bacteria</taxon>
        <taxon>Pseudomonadati</taxon>
        <taxon>Pseudomonadota</taxon>
        <taxon>Gammaproteobacteria</taxon>
        <taxon>Thiotrichales</taxon>
        <taxon>Piscirickettsiaceae</taxon>
        <taxon>Methylophaga</taxon>
    </lineage>
</organism>
<dbReference type="NCBIfam" id="NF004761">
    <property type="entry name" value="PRK06092.1"/>
    <property type="match status" value="1"/>
</dbReference>
<comment type="subunit">
    <text evidence="3">Homodimer.</text>
</comment>
<dbReference type="CDD" id="cd01559">
    <property type="entry name" value="ADCL_like"/>
    <property type="match status" value="1"/>
</dbReference>
<dbReference type="GO" id="GO:0046656">
    <property type="term" value="P:folic acid biosynthetic process"/>
    <property type="evidence" value="ECO:0007669"/>
    <property type="project" value="UniProtKB-KW"/>
</dbReference>
<comment type="catalytic activity">
    <reaction evidence="9">
        <text>4-amino-4-deoxychorismate = 4-aminobenzoate + pyruvate + H(+)</text>
        <dbReference type="Rhea" id="RHEA:16201"/>
        <dbReference type="ChEBI" id="CHEBI:15361"/>
        <dbReference type="ChEBI" id="CHEBI:15378"/>
        <dbReference type="ChEBI" id="CHEBI:17836"/>
        <dbReference type="ChEBI" id="CHEBI:58406"/>
        <dbReference type="EC" id="4.1.3.38"/>
    </reaction>
</comment>
<name>A0A0A0BER1_9GAMM</name>
<dbReference type="GO" id="GO:0008153">
    <property type="term" value="P:4-aminobenzoate biosynthetic process"/>
    <property type="evidence" value="ECO:0007669"/>
    <property type="project" value="UniProtKB-UniRule"/>
</dbReference>
<dbReference type="InterPro" id="IPR043131">
    <property type="entry name" value="BCAT-like_N"/>
</dbReference>
<protein>
    <recommendedName>
        <fullName evidence="11 12">Aminodeoxychorismate lyase</fullName>
        <ecNumber evidence="8 12">4.1.3.38</ecNumber>
    </recommendedName>
</protein>
<dbReference type="PANTHER" id="PTHR42743">
    <property type="entry name" value="AMINO-ACID AMINOTRANSFERASE"/>
    <property type="match status" value="1"/>
</dbReference>
<evidence type="ECO:0000256" key="3">
    <source>
        <dbReference type="ARBA" id="ARBA00011738"/>
    </source>
</evidence>
<dbReference type="InterPro" id="IPR043132">
    <property type="entry name" value="BCAT-like_C"/>
</dbReference>
<dbReference type="EC" id="4.1.3.38" evidence="8 12"/>
<evidence type="ECO:0000256" key="6">
    <source>
        <dbReference type="ARBA" id="ARBA00023239"/>
    </source>
</evidence>
<comment type="cofactor">
    <cofactor evidence="1 14">
        <name>pyridoxal 5'-phosphate</name>
        <dbReference type="ChEBI" id="CHEBI:597326"/>
    </cofactor>
</comment>
<dbReference type="InterPro" id="IPR050571">
    <property type="entry name" value="Class-IV_PLP-Dep_Aminotrnsfr"/>
</dbReference>